<accession>A0A9P1I6Q2</accession>
<evidence type="ECO:0000313" key="2">
    <source>
        <dbReference type="EMBL" id="CAI5438649.1"/>
    </source>
</evidence>
<dbReference type="EMBL" id="CANHGI010000001">
    <property type="protein sequence ID" value="CAI5438649.1"/>
    <property type="molecule type" value="Genomic_DNA"/>
</dbReference>
<protein>
    <submittedName>
        <fullName evidence="2">Uncharacterized protein</fullName>
    </submittedName>
</protein>
<comment type="caution">
    <text evidence="2">The sequence shown here is derived from an EMBL/GenBank/DDBJ whole genome shotgun (WGS) entry which is preliminary data.</text>
</comment>
<reference evidence="2" key="1">
    <citation type="submission" date="2022-11" db="EMBL/GenBank/DDBJ databases">
        <authorList>
            <person name="Kikuchi T."/>
        </authorList>
    </citation>
    <scope>NUCLEOTIDE SEQUENCE</scope>
    <source>
        <strain evidence="2">PS1010</strain>
    </source>
</reference>
<dbReference type="AlphaFoldDB" id="A0A9P1I6Q2"/>
<feature type="region of interest" description="Disordered" evidence="1">
    <location>
        <begin position="42"/>
        <end position="65"/>
    </location>
</feature>
<name>A0A9P1I6Q2_9PELO</name>
<evidence type="ECO:0000313" key="3">
    <source>
        <dbReference type="Proteomes" id="UP001152747"/>
    </source>
</evidence>
<proteinExistence type="predicted"/>
<sequence length="101" mass="11558">MSAPDENQIKQIISEQAMKQPNPDKMKVTKIELRKKTLKELEEMATARSKDDKDTDEEEANLPVPHVCPSEYSLKELNNQLIPLPIVRAFNSAEGKIRKKQ</sequence>
<evidence type="ECO:0000256" key="1">
    <source>
        <dbReference type="SAM" id="MobiDB-lite"/>
    </source>
</evidence>
<gene>
    <name evidence="2" type="ORF">CAMP_LOCUS1286</name>
</gene>
<keyword evidence="3" id="KW-1185">Reference proteome</keyword>
<dbReference type="Proteomes" id="UP001152747">
    <property type="component" value="Unassembled WGS sequence"/>
</dbReference>
<organism evidence="2 3">
    <name type="scientific">Caenorhabditis angaria</name>
    <dbReference type="NCBI Taxonomy" id="860376"/>
    <lineage>
        <taxon>Eukaryota</taxon>
        <taxon>Metazoa</taxon>
        <taxon>Ecdysozoa</taxon>
        <taxon>Nematoda</taxon>
        <taxon>Chromadorea</taxon>
        <taxon>Rhabditida</taxon>
        <taxon>Rhabditina</taxon>
        <taxon>Rhabditomorpha</taxon>
        <taxon>Rhabditoidea</taxon>
        <taxon>Rhabditidae</taxon>
        <taxon>Peloderinae</taxon>
        <taxon>Caenorhabditis</taxon>
    </lineage>
</organism>